<evidence type="ECO:0000313" key="2">
    <source>
        <dbReference type="Proteomes" id="UP000602745"/>
    </source>
</evidence>
<accession>A0A8J2VRT1</accession>
<gene>
    <name evidence="1" type="ORF">GCM10007276_12480</name>
</gene>
<protein>
    <submittedName>
        <fullName evidence="1">Uncharacterized protein</fullName>
    </submittedName>
</protein>
<sequence>MGEEALRRENERLWRQIIAFNDALIDLPEVPPVAVLDLLSDAGARGHMLQPPKNFGAAGKMMQRQYGLDAIPPNSECEAGAGYWKHLRERLLRPD</sequence>
<organism evidence="1 2">
    <name type="scientific">Agaricicola taiwanensis</name>
    <dbReference type="NCBI Taxonomy" id="591372"/>
    <lineage>
        <taxon>Bacteria</taxon>
        <taxon>Pseudomonadati</taxon>
        <taxon>Pseudomonadota</taxon>
        <taxon>Alphaproteobacteria</taxon>
        <taxon>Rhodobacterales</taxon>
        <taxon>Paracoccaceae</taxon>
        <taxon>Agaricicola</taxon>
    </lineage>
</organism>
<dbReference type="Proteomes" id="UP000602745">
    <property type="component" value="Unassembled WGS sequence"/>
</dbReference>
<evidence type="ECO:0000313" key="1">
    <source>
        <dbReference type="EMBL" id="GGE36486.1"/>
    </source>
</evidence>
<reference evidence="1" key="1">
    <citation type="journal article" date="2014" name="Int. J. Syst. Evol. Microbiol.">
        <title>Complete genome sequence of Corynebacterium casei LMG S-19264T (=DSM 44701T), isolated from a smear-ripened cheese.</title>
        <authorList>
            <consortium name="US DOE Joint Genome Institute (JGI-PGF)"/>
            <person name="Walter F."/>
            <person name="Albersmeier A."/>
            <person name="Kalinowski J."/>
            <person name="Ruckert C."/>
        </authorList>
    </citation>
    <scope>NUCLEOTIDE SEQUENCE</scope>
    <source>
        <strain evidence="1">CCM 7684</strain>
    </source>
</reference>
<dbReference type="RefSeq" id="WP_188408795.1">
    <property type="nucleotide sequence ID" value="NZ_BMCP01000001.1"/>
</dbReference>
<reference evidence="1" key="2">
    <citation type="submission" date="2020-09" db="EMBL/GenBank/DDBJ databases">
        <authorList>
            <person name="Sun Q."/>
            <person name="Sedlacek I."/>
        </authorList>
    </citation>
    <scope>NUCLEOTIDE SEQUENCE</scope>
    <source>
        <strain evidence="1">CCM 7684</strain>
    </source>
</reference>
<name>A0A8J2VRT1_9RHOB</name>
<comment type="caution">
    <text evidence="1">The sequence shown here is derived from an EMBL/GenBank/DDBJ whole genome shotgun (WGS) entry which is preliminary data.</text>
</comment>
<dbReference type="EMBL" id="BMCP01000001">
    <property type="protein sequence ID" value="GGE36486.1"/>
    <property type="molecule type" value="Genomic_DNA"/>
</dbReference>
<dbReference type="AlphaFoldDB" id="A0A8J2VRT1"/>
<proteinExistence type="predicted"/>
<keyword evidence="2" id="KW-1185">Reference proteome</keyword>